<dbReference type="SUPFAM" id="SSF52833">
    <property type="entry name" value="Thioredoxin-like"/>
    <property type="match status" value="1"/>
</dbReference>
<comment type="caution">
    <text evidence="2">The sequence shown here is derived from an EMBL/GenBank/DDBJ whole genome shotgun (WGS) entry which is preliminary data.</text>
</comment>
<dbReference type="CDD" id="cd02947">
    <property type="entry name" value="TRX_family"/>
    <property type="match status" value="1"/>
</dbReference>
<reference evidence="2 3" key="1">
    <citation type="journal article" date="2015" name="MBio">
        <title>Genome-Resolved Metagenomic Analysis Reveals Roles for Candidate Phyla and Other Microbial Community Members in Biogeochemical Transformations in Oil Reservoirs.</title>
        <authorList>
            <person name="Hu P."/>
            <person name="Tom L."/>
            <person name="Singh A."/>
            <person name="Thomas B.C."/>
            <person name="Baker B.J."/>
            <person name="Piceno Y.M."/>
            <person name="Andersen G.L."/>
            <person name="Banfield J.F."/>
        </authorList>
    </citation>
    <scope>NUCLEOTIDE SEQUENCE [LARGE SCALE GENOMIC DNA]</scope>
    <source>
        <strain evidence="2">57_489</strain>
    </source>
</reference>
<evidence type="ECO:0000313" key="2">
    <source>
        <dbReference type="EMBL" id="KUK43508.1"/>
    </source>
</evidence>
<dbReference type="InterPro" id="IPR036249">
    <property type="entry name" value="Thioredoxin-like_sf"/>
</dbReference>
<evidence type="ECO:0000259" key="1">
    <source>
        <dbReference type="Pfam" id="PF00085"/>
    </source>
</evidence>
<gene>
    <name evidence="2" type="ORF">XD72_2131</name>
</gene>
<evidence type="ECO:0000313" key="3">
    <source>
        <dbReference type="Proteomes" id="UP000057043"/>
    </source>
</evidence>
<dbReference type="InterPro" id="IPR013766">
    <property type="entry name" value="Thioredoxin_domain"/>
</dbReference>
<sequence length="72" mass="8369">MPEIVLTDFYTKACRYCREEALILEELSEVFAGQVEFRMVDAERGEELVARWNGFVSGDRLERALRVVLGRE</sequence>
<dbReference type="AlphaFoldDB" id="A0A117LF00"/>
<organism evidence="2 3">
    <name type="scientific">Methanothrix harundinacea</name>
    <dbReference type="NCBI Taxonomy" id="301375"/>
    <lineage>
        <taxon>Archaea</taxon>
        <taxon>Methanobacteriati</taxon>
        <taxon>Methanobacteriota</taxon>
        <taxon>Stenosarchaea group</taxon>
        <taxon>Methanomicrobia</taxon>
        <taxon>Methanotrichales</taxon>
        <taxon>Methanotrichaceae</taxon>
        <taxon>Methanothrix</taxon>
    </lineage>
</organism>
<dbReference type="EMBL" id="LGFT01000068">
    <property type="protein sequence ID" value="KUK43508.1"/>
    <property type="molecule type" value="Genomic_DNA"/>
</dbReference>
<dbReference type="Pfam" id="PF00085">
    <property type="entry name" value="Thioredoxin"/>
    <property type="match status" value="1"/>
</dbReference>
<dbReference type="Gene3D" id="3.40.30.10">
    <property type="entry name" value="Glutaredoxin"/>
    <property type="match status" value="1"/>
</dbReference>
<proteinExistence type="predicted"/>
<feature type="domain" description="Thioredoxin" evidence="1">
    <location>
        <begin position="3"/>
        <end position="52"/>
    </location>
</feature>
<name>A0A117LF00_9EURY</name>
<accession>A0A117LF00</accession>
<dbReference type="Proteomes" id="UP000057043">
    <property type="component" value="Unassembled WGS sequence"/>
</dbReference>
<dbReference type="PATRIC" id="fig|301375.7.peg.408"/>
<protein>
    <submittedName>
        <fullName evidence="2">Thioredoxin</fullName>
    </submittedName>
</protein>